<gene>
    <name evidence="3" type="ORF">JCM15548_14473</name>
</gene>
<keyword evidence="1" id="KW-0812">Transmembrane</keyword>
<name>A0A0E9LRZ8_9BACT</name>
<dbReference type="InterPro" id="IPR000792">
    <property type="entry name" value="Tscrpt_reg_LuxR_C"/>
</dbReference>
<dbReference type="Gene3D" id="1.10.10.10">
    <property type="entry name" value="Winged helix-like DNA-binding domain superfamily/Winged helix DNA-binding domain"/>
    <property type="match status" value="1"/>
</dbReference>
<dbReference type="SMART" id="SM00421">
    <property type="entry name" value="HTH_LUXR"/>
    <property type="match status" value="1"/>
</dbReference>
<keyword evidence="1" id="KW-1133">Transmembrane helix</keyword>
<dbReference type="InterPro" id="IPR015943">
    <property type="entry name" value="WD40/YVTN_repeat-like_dom_sf"/>
</dbReference>
<dbReference type="InterPro" id="IPR013783">
    <property type="entry name" value="Ig-like_fold"/>
</dbReference>
<dbReference type="InterPro" id="IPR036388">
    <property type="entry name" value="WH-like_DNA-bd_sf"/>
</dbReference>
<feature type="domain" description="HTH luxR-type" evidence="2">
    <location>
        <begin position="804"/>
        <end position="868"/>
    </location>
</feature>
<proteinExistence type="predicted"/>
<dbReference type="Proteomes" id="UP000032900">
    <property type="component" value="Unassembled WGS sequence"/>
</dbReference>
<organism evidence="3 4">
    <name type="scientific">Geofilum rubicundum JCM 15548</name>
    <dbReference type="NCBI Taxonomy" id="1236989"/>
    <lineage>
        <taxon>Bacteria</taxon>
        <taxon>Pseudomonadati</taxon>
        <taxon>Bacteroidota</taxon>
        <taxon>Bacteroidia</taxon>
        <taxon>Marinilabiliales</taxon>
        <taxon>Marinilabiliaceae</taxon>
        <taxon>Geofilum</taxon>
    </lineage>
</organism>
<dbReference type="EMBL" id="BAZW01000080">
    <property type="protein sequence ID" value="GAO27635.1"/>
    <property type="molecule type" value="Genomic_DNA"/>
</dbReference>
<keyword evidence="1" id="KW-0472">Membrane</keyword>
<dbReference type="Gene3D" id="2.60.40.10">
    <property type="entry name" value="Immunoglobulins"/>
    <property type="match status" value="1"/>
</dbReference>
<evidence type="ECO:0000313" key="4">
    <source>
        <dbReference type="Proteomes" id="UP000032900"/>
    </source>
</evidence>
<dbReference type="Pfam" id="PF07495">
    <property type="entry name" value="Y_Y_Y"/>
    <property type="match status" value="1"/>
</dbReference>
<dbReference type="InterPro" id="IPR016032">
    <property type="entry name" value="Sig_transdc_resp-reg_C-effctor"/>
</dbReference>
<keyword evidence="4" id="KW-1185">Reference proteome</keyword>
<evidence type="ECO:0000256" key="1">
    <source>
        <dbReference type="SAM" id="Phobius"/>
    </source>
</evidence>
<dbReference type="Pfam" id="PF00196">
    <property type="entry name" value="GerE"/>
    <property type="match status" value="1"/>
</dbReference>
<evidence type="ECO:0000313" key="3">
    <source>
        <dbReference type="EMBL" id="GAO27635.1"/>
    </source>
</evidence>
<dbReference type="GO" id="GO:0006355">
    <property type="term" value="P:regulation of DNA-templated transcription"/>
    <property type="evidence" value="ECO:0007669"/>
    <property type="project" value="InterPro"/>
</dbReference>
<comment type="caution">
    <text evidence="3">The sequence shown here is derived from an EMBL/GenBank/DDBJ whole genome shotgun (WGS) entry which is preliminary data.</text>
</comment>
<dbReference type="GO" id="GO:0003677">
    <property type="term" value="F:DNA binding"/>
    <property type="evidence" value="ECO:0007669"/>
    <property type="project" value="InterPro"/>
</dbReference>
<dbReference type="STRING" id="1236989.JCM15548_14473"/>
<protein>
    <recommendedName>
        <fullName evidence="2">HTH luxR-type domain-containing protein</fullName>
    </recommendedName>
</protein>
<dbReference type="SUPFAM" id="SSF46894">
    <property type="entry name" value="C-terminal effector domain of the bipartite response regulators"/>
    <property type="match status" value="1"/>
</dbReference>
<sequence length="868" mass="100118">MIPLVRSFEKSDYHAGRQNWDVATDEDGVIYFANTDGLLCNIFGEWTLQKLEKGGTVRALHVANDTIWVGGIQEYGYFFKNDQGSLEYKKLGDLENEIIWNIIEFENQIVFQSYLNLIFFDKATKTIHNTPFAEEFWTILEWENELWAITMQGVIGVIRDDRFYHRESFSPHLSSEVRKAFVHDSRLFIVSMDDVFVYDKNTLSRFDFWGKLDKEQFFSGGSLNKHTILLGTVTSGLLIVDMASEDISVIGTAQGLLDNTVLSVETDEDNSVWLGLDYGIAKLELKKSIYPVFANGATYHIMDVGNKTYLSTNKGAFVSENNEPFRFMEGTAGQVWRIRAIGDALYVCHNKGVFQINENHLSPAFDAVGVMDIARFGQSEYYLLSAYTGVLLARYLQGKFYIVTNLNVWGNPKLYYDAESDCIWGDTKYKPLVQFVLNTDEVEVKWHDEMERFFKTQSGLVFYNGLGLLSYESDSETFVPIEQAPFNQVAEKGISTLDIAVNNGAIAYVANDDIKLFVTLPDGTVHSYEKFISSVKNDLIKADPFLNLYNNELRIATDRGVVVFNLEYQSSAIQKKPVITSVNVGSMGTYQKFYYPFKDRTINLPEGRYNLLFQFASPYSDYEFTEFRYMLESYDKEWTEWDSQINQKEYTRISGGEYRFLLQTRVNQSVITQTELAIGIKPKWHQNLWIVLPIIILGLLVFGYVAQLIFHELKENARLNKLAYEKRLKKEAVRTKNEQLMQFLEIISHKNSFLQDLKGILTRMRNSEATRCVAKIDEELNNEKKQFLYHQLFSENNQELIVRLSKDYPALTDNDIRIITLIRTNMSSKEIAAILNISNSSFDTSRYRIRKKLGLSRDEDLNNFVRNL</sequence>
<dbReference type="PROSITE" id="PS50043">
    <property type="entry name" value="HTH_LUXR_2"/>
    <property type="match status" value="1"/>
</dbReference>
<feature type="transmembrane region" description="Helical" evidence="1">
    <location>
        <begin position="688"/>
        <end position="710"/>
    </location>
</feature>
<accession>A0A0E9LRZ8</accession>
<evidence type="ECO:0000259" key="2">
    <source>
        <dbReference type="PROSITE" id="PS50043"/>
    </source>
</evidence>
<dbReference type="Gene3D" id="2.130.10.10">
    <property type="entry name" value="YVTN repeat-like/Quinoprotein amine dehydrogenase"/>
    <property type="match status" value="1"/>
</dbReference>
<dbReference type="InterPro" id="IPR011123">
    <property type="entry name" value="Y_Y_Y"/>
</dbReference>
<dbReference type="AlphaFoldDB" id="A0A0E9LRZ8"/>
<reference evidence="3 4" key="1">
    <citation type="journal article" date="2015" name="Microbes Environ.">
        <title>Distribution and evolution of nitrogen fixation genes in the phylum bacteroidetes.</title>
        <authorList>
            <person name="Inoue J."/>
            <person name="Oshima K."/>
            <person name="Suda W."/>
            <person name="Sakamoto M."/>
            <person name="Iino T."/>
            <person name="Noda S."/>
            <person name="Hongoh Y."/>
            <person name="Hattori M."/>
            <person name="Ohkuma M."/>
        </authorList>
    </citation>
    <scope>NUCLEOTIDE SEQUENCE [LARGE SCALE GENOMIC DNA]</scope>
    <source>
        <strain evidence="3">JCM 15548</strain>
    </source>
</reference>